<comment type="caution">
    <text evidence="1">The sequence shown here is derived from an EMBL/GenBank/DDBJ whole genome shotgun (WGS) entry which is preliminary data.</text>
</comment>
<dbReference type="Proteomes" id="UP000626180">
    <property type="component" value="Unassembled WGS sequence"/>
</dbReference>
<evidence type="ECO:0000313" key="2">
    <source>
        <dbReference type="Proteomes" id="UP000626180"/>
    </source>
</evidence>
<keyword evidence="2" id="KW-1185">Reference proteome</keyword>
<proteinExistence type="predicted"/>
<reference evidence="1 2" key="1">
    <citation type="submission" date="2020-10" db="EMBL/GenBank/DDBJ databases">
        <title>Genome sequences of Pseudomonas isolates.</title>
        <authorList>
            <person name="Wessels L."/>
            <person name="Reich F."/>
            <person name="Hammerl J."/>
        </authorList>
    </citation>
    <scope>NUCLEOTIDE SEQUENCE [LARGE SCALE GENOMIC DNA]</scope>
    <source>
        <strain evidence="1 2">20-MO00624-0</strain>
    </source>
</reference>
<protein>
    <submittedName>
        <fullName evidence="1">Uncharacterized protein</fullName>
    </submittedName>
</protein>
<evidence type="ECO:0000313" key="1">
    <source>
        <dbReference type="EMBL" id="MBF8643126.1"/>
    </source>
</evidence>
<sequence length="105" mass="12227">MSFVFLPSPHFVNQGAEKADRLPDADTAEDIVLLKKYYPELSEWGDLALDIAWGSYCQQVKMISWEPVSERDEDFLNFCCWEQTRGEFAWGNGREMLLQANEWKS</sequence>
<dbReference type="RefSeq" id="WP_196122190.1">
    <property type="nucleotide sequence ID" value="NZ_JADMCD010000014.1"/>
</dbReference>
<name>A0ABS0FRX1_PSELU</name>
<dbReference type="EMBL" id="JADMCD010000014">
    <property type="protein sequence ID" value="MBF8643126.1"/>
    <property type="molecule type" value="Genomic_DNA"/>
</dbReference>
<gene>
    <name evidence="1" type="ORF">IRZ65_20865</name>
</gene>
<organism evidence="1 2">
    <name type="scientific">Pseudomonas luteola</name>
    <dbReference type="NCBI Taxonomy" id="47886"/>
    <lineage>
        <taxon>Bacteria</taxon>
        <taxon>Pseudomonadati</taxon>
        <taxon>Pseudomonadota</taxon>
        <taxon>Gammaproteobacteria</taxon>
        <taxon>Pseudomonadales</taxon>
        <taxon>Pseudomonadaceae</taxon>
        <taxon>Pseudomonas</taxon>
    </lineage>
</organism>
<accession>A0ABS0FRX1</accession>